<reference evidence="1 2" key="2">
    <citation type="submission" date="2018-11" db="EMBL/GenBank/DDBJ databases">
        <authorList>
            <consortium name="Pathogen Informatics"/>
        </authorList>
    </citation>
    <scope>NUCLEOTIDE SEQUENCE [LARGE SCALE GENOMIC DNA]</scope>
</reference>
<sequence length="205" mass="22728">MALFSKIFNSSHIAPAKYLASCYATAASTTNLKEAIAQKIPAHNKKVQEFRKQHGETVLQNITVNMIYGGMRTMKAMVTETSVLDPMEGIRFRGYSIPECQKLLPKAPGGEQPLPEGIWWLLCTGDVPNENQTAAISKEWAENADLPHHVEQMIGAFPKNLHPMSQFVAAIAALNCDSKFVQASFYTSFRCNCFKTEIINSTNSI</sequence>
<name>A0A183CYF5_9BILA</name>
<dbReference type="EMBL" id="UYRT01001824">
    <property type="protein sequence ID" value="VDK30213.1"/>
    <property type="molecule type" value="Genomic_DNA"/>
</dbReference>
<accession>A0A183CYF5</accession>
<reference evidence="3" key="1">
    <citation type="submission" date="2016-06" db="UniProtKB">
        <authorList>
            <consortium name="WormBaseParasite"/>
        </authorList>
    </citation>
    <scope>IDENTIFICATION</scope>
</reference>
<dbReference type="OrthoDB" id="8017587at2759"/>
<dbReference type="PANTHER" id="PTHR11739">
    <property type="entry name" value="CITRATE SYNTHASE"/>
    <property type="match status" value="1"/>
</dbReference>
<proteinExistence type="predicted"/>
<dbReference type="InterPro" id="IPR002020">
    <property type="entry name" value="Citrate_synthase"/>
</dbReference>
<gene>
    <name evidence="1" type="ORF">GPUH_LOCUS1496</name>
</gene>
<dbReference type="GO" id="GO:0006099">
    <property type="term" value="P:tricarboxylic acid cycle"/>
    <property type="evidence" value="ECO:0007669"/>
    <property type="project" value="TreeGrafter"/>
</dbReference>
<dbReference type="GO" id="GO:0046912">
    <property type="term" value="F:acyltransferase activity, acyl groups converted into alkyl on transfer"/>
    <property type="evidence" value="ECO:0007669"/>
    <property type="project" value="InterPro"/>
</dbReference>
<dbReference type="Gene3D" id="1.10.580.10">
    <property type="entry name" value="Citrate Synthase, domain 1"/>
    <property type="match status" value="1"/>
</dbReference>
<dbReference type="GO" id="GO:0005975">
    <property type="term" value="P:carbohydrate metabolic process"/>
    <property type="evidence" value="ECO:0007669"/>
    <property type="project" value="TreeGrafter"/>
</dbReference>
<keyword evidence="2" id="KW-1185">Reference proteome</keyword>
<dbReference type="WBParaSite" id="GPUH_0000149901-mRNA-1">
    <property type="protein sequence ID" value="GPUH_0000149901-mRNA-1"/>
    <property type="gene ID" value="GPUH_0000149901"/>
</dbReference>
<protein>
    <submittedName>
        <fullName evidence="3">Citrate synthase, mitochondrial</fullName>
    </submittedName>
</protein>
<evidence type="ECO:0000313" key="3">
    <source>
        <dbReference type="WBParaSite" id="GPUH_0000149901-mRNA-1"/>
    </source>
</evidence>
<dbReference type="AlphaFoldDB" id="A0A183CYF5"/>
<organism evidence="3">
    <name type="scientific">Gongylonema pulchrum</name>
    <dbReference type="NCBI Taxonomy" id="637853"/>
    <lineage>
        <taxon>Eukaryota</taxon>
        <taxon>Metazoa</taxon>
        <taxon>Ecdysozoa</taxon>
        <taxon>Nematoda</taxon>
        <taxon>Chromadorea</taxon>
        <taxon>Rhabditida</taxon>
        <taxon>Spirurina</taxon>
        <taxon>Spiruromorpha</taxon>
        <taxon>Spiruroidea</taxon>
        <taxon>Gongylonematidae</taxon>
        <taxon>Gongylonema</taxon>
    </lineage>
</organism>
<dbReference type="InterPro" id="IPR036969">
    <property type="entry name" value="Citrate_synthase_sf"/>
</dbReference>
<evidence type="ECO:0000313" key="2">
    <source>
        <dbReference type="Proteomes" id="UP000271098"/>
    </source>
</evidence>
<dbReference type="PANTHER" id="PTHR11739:SF8">
    <property type="entry name" value="CITRATE SYNTHASE, MITOCHONDRIAL"/>
    <property type="match status" value="1"/>
</dbReference>
<dbReference type="SUPFAM" id="SSF48256">
    <property type="entry name" value="Citrate synthase"/>
    <property type="match status" value="1"/>
</dbReference>
<dbReference type="Proteomes" id="UP000271098">
    <property type="component" value="Unassembled WGS sequence"/>
</dbReference>
<dbReference type="InterPro" id="IPR016142">
    <property type="entry name" value="Citrate_synth-like_lrg_a-sub"/>
</dbReference>
<evidence type="ECO:0000313" key="1">
    <source>
        <dbReference type="EMBL" id="VDK30213.1"/>
    </source>
</evidence>
<dbReference type="Pfam" id="PF00285">
    <property type="entry name" value="Citrate_synt"/>
    <property type="match status" value="1"/>
</dbReference>
<dbReference type="GO" id="GO:0005759">
    <property type="term" value="C:mitochondrial matrix"/>
    <property type="evidence" value="ECO:0007669"/>
    <property type="project" value="TreeGrafter"/>
</dbReference>